<dbReference type="InterPro" id="IPR055170">
    <property type="entry name" value="GFO_IDH_MocA-like_dom"/>
</dbReference>
<dbReference type="Gene3D" id="3.30.360.10">
    <property type="entry name" value="Dihydrodipicolinate Reductase, domain 2"/>
    <property type="match status" value="1"/>
</dbReference>
<dbReference type="Pfam" id="PF22725">
    <property type="entry name" value="GFO_IDH_MocA_C3"/>
    <property type="match status" value="1"/>
</dbReference>
<organism evidence="4">
    <name type="scientific">Ignisphaera aggregans</name>
    <dbReference type="NCBI Taxonomy" id="334771"/>
    <lineage>
        <taxon>Archaea</taxon>
        <taxon>Thermoproteota</taxon>
        <taxon>Thermoprotei</taxon>
        <taxon>Desulfurococcales</taxon>
        <taxon>Desulfurococcaceae</taxon>
        <taxon>Ignisphaera</taxon>
    </lineage>
</organism>
<accession>A0A7C4NL70</accession>
<gene>
    <name evidence="4" type="ORF">ENU08_04515</name>
    <name evidence="3" type="ORF">ENU41_03320</name>
</gene>
<reference evidence="4" key="1">
    <citation type="journal article" date="2020" name="mSystems">
        <title>Genome- and Community-Level Interaction Insights into Carbon Utilization and Element Cycling Functions of Hydrothermarchaeota in Hydrothermal Sediment.</title>
        <authorList>
            <person name="Zhou Z."/>
            <person name="Liu Y."/>
            <person name="Xu W."/>
            <person name="Pan J."/>
            <person name="Luo Z.H."/>
            <person name="Li M."/>
        </authorList>
    </citation>
    <scope>NUCLEOTIDE SEQUENCE [LARGE SCALE GENOMIC DNA]</scope>
    <source>
        <strain evidence="4">SpSt-637</strain>
        <strain evidence="3">SpSt-667</strain>
    </source>
</reference>
<dbReference type="Gene3D" id="3.40.50.720">
    <property type="entry name" value="NAD(P)-binding Rossmann-like Domain"/>
    <property type="match status" value="1"/>
</dbReference>
<dbReference type="SUPFAM" id="SSF55347">
    <property type="entry name" value="Glyceraldehyde-3-phosphate dehydrogenase-like, C-terminal domain"/>
    <property type="match status" value="1"/>
</dbReference>
<proteinExistence type="predicted"/>
<dbReference type="AlphaFoldDB" id="A0A7C4NL70"/>
<evidence type="ECO:0000313" key="3">
    <source>
        <dbReference type="EMBL" id="HGQ35691.1"/>
    </source>
</evidence>
<dbReference type="EMBL" id="DTBD01000037">
    <property type="protein sequence ID" value="HGQ64489.1"/>
    <property type="molecule type" value="Genomic_DNA"/>
</dbReference>
<dbReference type="InterPro" id="IPR000683">
    <property type="entry name" value="Gfo/Idh/MocA-like_OxRdtase_N"/>
</dbReference>
<evidence type="ECO:0000259" key="2">
    <source>
        <dbReference type="Pfam" id="PF22725"/>
    </source>
</evidence>
<dbReference type="Pfam" id="PF01408">
    <property type="entry name" value="GFO_IDH_MocA"/>
    <property type="match status" value="1"/>
</dbReference>
<dbReference type="EMBL" id="DTCK01000017">
    <property type="protein sequence ID" value="HGQ35691.1"/>
    <property type="molecule type" value="Genomic_DNA"/>
</dbReference>
<dbReference type="PANTHER" id="PTHR43249:SF1">
    <property type="entry name" value="D-GLUCOSIDE 3-DEHYDROGENASE"/>
    <property type="match status" value="1"/>
</dbReference>
<feature type="domain" description="GFO/IDH/MocA-like oxidoreductase" evidence="2">
    <location>
        <begin position="137"/>
        <end position="267"/>
    </location>
</feature>
<dbReference type="InterPro" id="IPR008354">
    <property type="entry name" value="Glc-Fru_OxRdtase_bac"/>
</dbReference>
<feature type="domain" description="Gfo/Idh/MocA-like oxidoreductase N-terminal" evidence="1">
    <location>
        <begin position="7"/>
        <end position="128"/>
    </location>
</feature>
<sequence length="352" mass="39995">MTVLKRIGVAVVGLGAIGRRHVESLKELEQEGFNIKLIGVMDAIKARVDDFAAKYHCKGYYSYDEVVKDLEVDVVFIATPHYLHAQQSIYAMEYKKHVIVEKPMAITLASAKEMISKAKDNGVRLGVIYQRRYADAIQKLRNIVSNNILGKIFLAEASLMWFRSEEEYFLKDEVARSWRGMWSTEGGGLLMTQAIHVVDLLLYILGDAEEIYGYINNVSHPAVTVEDTTAAVIKFKNSAMATLTSSISFQPPEKQYWRIRVFGLNGFAEVENECLTQITVKNQSIDTSLLERKRENLHKKLFKDFLIKLLNDEDFPINGEEGYKSLELVKSIYYATLINKPVKLPLDISLVI</sequence>
<evidence type="ECO:0000259" key="1">
    <source>
        <dbReference type="Pfam" id="PF01408"/>
    </source>
</evidence>
<evidence type="ECO:0000313" key="4">
    <source>
        <dbReference type="EMBL" id="HGQ64489.1"/>
    </source>
</evidence>
<protein>
    <submittedName>
        <fullName evidence="4">Gfo/Idh/MocA family oxidoreductase</fullName>
    </submittedName>
</protein>
<dbReference type="InterPro" id="IPR052515">
    <property type="entry name" value="Gfo/Idh/MocA_Oxidoreductase"/>
</dbReference>
<name>A0A7C4NL70_9CREN</name>
<dbReference type="GO" id="GO:0000166">
    <property type="term" value="F:nucleotide binding"/>
    <property type="evidence" value="ECO:0007669"/>
    <property type="project" value="InterPro"/>
</dbReference>
<dbReference type="SUPFAM" id="SSF51735">
    <property type="entry name" value="NAD(P)-binding Rossmann-fold domains"/>
    <property type="match status" value="1"/>
</dbReference>
<dbReference type="InterPro" id="IPR036291">
    <property type="entry name" value="NAD(P)-bd_dom_sf"/>
</dbReference>
<dbReference type="PRINTS" id="PR01775">
    <property type="entry name" value="GLFROXRDTASE"/>
</dbReference>
<dbReference type="PANTHER" id="PTHR43249">
    <property type="entry name" value="UDP-N-ACETYL-2-AMINO-2-DEOXY-D-GLUCURONATE OXIDASE"/>
    <property type="match status" value="1"/>
</dbReference>
<comment type="caution">
    <text evidence="4">The sequence shown here is derived from an EMBL/GenBank/DDBJ whole genome shotgun (WGS) entry which is preliminary data.</text>
</comment>